<gene>
    <name evidence="12" type="ORF">TCEB3V08_LOCUS10659</name>
</gene>
<evidence type="ECO:0000259" key="11">
    <source>
        <dbReference type="PROSITE" id="PS50157"/>
    </source>
</evidence>
<keyword evidence="9" id="KW-0539">Nucleus</keyword>
<dbReference type="InterPro" id="IPR013087">
    <property type="entry name" value="Znf_C2H2_type"/>
</dbReference>
<dbReference type="SMART" id="SM00355">
    <property type="entry name" value="ZnF_C2H2"/>
    <property type="match status" value="4"/>
</dbReference>
<feature type="domain" description="C2H2-type" evidence="11">
    <location>
        <begin position="155"/>
        <end position="182"/>
    </location>
</feature>
<evidence type="ECO:0000256" key="4">
    <source>
        <dbReference type="ARBA" id="ARBA00022771"/>
    </source>
</evidence>
<dbReference type="GO" id="GO:0005634">
    <property type="term" value="C:nucleus"/>
    <property type="evidence" value="ECO:0007669"/>
    <property type="project" value="UniProtKB-SubCell"/>
</dbReference>
<dbReference type="PANTHER" id="PTHR16515">
    <property type="entry name" value="PR DOMAIN ZINC FINGER PROTEIN"/>
    <property type="match status" value="1"/>
</dbReference>
<dbReference type="GO" id="GO:0008270">
    <property type="term" value="F:zinc ion binding"/>
    <property type="evidence" value="ECO:0007669"/>
    <property type="project" value="UniProtKB-KW"/>
</dbReference>
<name>A0A7R9DBW1_TIMCR</name>
<dbReference type="InterPro" id="IPR050331">
    <property type="entry name" value="Zinc_finger"/>
</dbReference>
<keyword evidence="6" id="KW-0805">Transcription regulation</keyword>
<keyword evidence="3" id="KW-0677">Repeat</keyword>
<sequence>MKRKDLWDDVIKSSAQEQMKSNVIVNMNFSKNEPDCHATQLVLKSTNEAVVHSFIKPEKTSNKPSNDRKKYKCYDYRKSFGKVINLKSQFLTQSEQSPYKCGVCGKCFKFKCQLIAHLVTQTEQSPYKCSVCGNQFKFRGKLKTHLNIHSELRPHKCDVCGKCFKQKANLKTHLNIHKELRPHQCDVCGKCFKRKCHLIAHLCFKRKCHLIAHLVTHGEHRPHKCDVCGKCFKLNTDLTNVMFVASVSKKRAILKLISILIINADLTNLMFKAIGSYLDSRHSPNFSLQINFTQPMITMFTPRDRPNR</sequence>
<dbReference type="FunFam" id="3.30.160.60:FF:000446">
    <property type="entry name" value="Zinc finger protein"/>
    <property type="match status" value="1"/>
</dbReference>
<dbReference type="GO" id="GO:0010468">
    <property type="term" value="P:regulation of gene expression"/>
    <property type="evidence" value="ECO:0007669"/>
    <property type="project" value="TreeGrafter"/>
</dbReference>
<accession>A0A7R9DBW1</accession>
<protein>
    <recommendedName>
        <fullName evidence="11">C2H2-type domain-containing protein</fullName>
    </recommendedName>
</protein>
<evidence type="ECO:0000256" key="5">
    <source>
        <dbReference type="ARBA" id="ARBA00022833"/>
    </source>
</evidence>
<dbReference type="GO" id="GO:0003677">
    <property type="term" value="F:DNA binding"/>
    <property type="evidence" value="ECO:0007669"/>
    <property type="project" value="UniProtKB-KW"/>
</dbReference>
<evidence type="ECO:0000256" key="9">
    <source>
        <dbReference type="ARBA" id="ARBA00023242"/>
    </source>
</evidence>
<evidence type="ECO:0000256" key="3">
    <source>
        <dbReference type="ARBA" id="ARBA00022737"/>
    </source>
</evidence>
<feature type="domain" description="C2H2-type" evidence="11">
    <location>
        <begin position="127"/>
        <end position="154"/>
    </location>
</feature>
<keyword evidence="4 10" id="KW-0863">Zinc-finger</keyword>
<dbReference type="AlphaFoldDB" id="A0A7R9DBW1"/>
<evidence type="ECO:0000256" key="2">
    <source>
        <dbReference type="ARBA" id="ARBA00022723"/>
    </source>
</evidence>
<evidence type="ECO:0000256" key="6">
    <source>
        <dbReference type="ARBA" id="ARBA00023015"/>
    </source>
</evidence>
<proteinExistence type="predicted"/>
<feature type="domain" description="C2H2-type" evidence="11">
    <location>
        <begin position="183"/>
        <end position="222"/>
    </location>
</feature>
<evidence type="ECO:0000256" key="1">
    <source>
        <dbReference type="ARBA" id="ARBA00004123"/>
    </source>
</evidence>
<keyword evidence="7" id="KW-0238">DNA-binding</keyword>
<keyword evidence="8" id="KW-0804">Transcription</keyword>
<dbReference type="EMBL" id="OC321873">
    <property type="protein sequence ID" value="CAD7410827.1"/>
    <property type="molecule type" value="Genomic_DNA"/>
</dbReference>
<organism evidence="12">
    <name type="scientific">Timema cristinae</name>
    <name type="common">Walking stick</name>
    <dbReference type="NCBI Taxonomy" id="61476"/>
    <lineage>
        <taxon>Eukaryota</taxon>
        <taxon>Metazoa</taxon>
        <taxon>Ecdysozoa</taxon>
        <taxon>Arthropoda</taxon>
        <taxon>Hexapoda</taxon>
        <taxon>Insecta</taxon>
        <taxon>Pterygota</taxon>
        <taxon>Neoptera</taxon>
        <taxon>Polyneoptera</taxon>
        <taxon>Phasmatodea</taxon>
        <taxon>Timematodea</taxon>
        <taxon>Timematoidea</taxon>
        <taxon>Timematidae</taxon>
        <taxon>Timema</taxon>
    </lineage>
</organism>
<dbReference type="PROSITE" id="PS50157">
    <property type="entry name" value="ZINC_FINGER_C2H2_2"/>
    <property type="match status" value="4"/>
</dbReference>
<keyword evidence="5" id="KW-0862">Zinc</keyword>
<dbReference type="PROSITE" id="PS00028">
    <property type="entry name" value="ZINC_FINGER_C2H2_1"/>
    <property type="match status" value="2"/>
</dbReference>
<feature type="domain" description="C2H2-type" evidence="11">
    <location>
        <begin position="99"/>
        <end position="126"/>
    </location>
</feature>
<evidence type="ECO:0000256" key="7">
    <source>
        <dbReference type="ARBA" id="ARBA00023125"/>
    </source>
</evidence>
<keyword evidence="2" id="KW-0479">Metal-binding</keyword>
<evidence type="ECO:0000256" key="8">
    <source>
        <dbReference type="ARBA" id="ARBA00023163"/>
    </source>
</evidence>
<dbReference type="SUPFAM" id="SSF57667">
    <property type="entry name" value="beta-beta-alpha zinc fingers"/>
    <property type="match status" value="5"/>
</dbReference>
<dbReference type="Gene3D" id="3.30.160.60">
    <property type="entry name" value="Classic Zinc Finger"/>
    <property type="match status" value="5"/>
</dbReference>
<dbReference type="Pfam" id="PF00096">
    <property type="entry name" value="zf-C2H2"/>
    <property type="match status" value="4"/>
</dbReference>
<dbReference type="PANTHER" id="PTHR16515:SF49">
    <property type="entry name" value="GASTRULA ZINC FINGER PROTEIN XLCGF49.1-LIKE-RELATED"/>
    <property type="match status" value="1"/>
</dbReference>
<evidence type="ECO:0000313" key="12">
    <source>
        <dbReference type="EMBL" id="CAD7410827.1"/>
    </source>
</evidence>
<dbReference type="FunFam" id="3.30.160.60:FF:000286">
    <property type="entry name" value="Zinc finger protein 770"/>
    <property type="match status" value="1"/>
</dbReference>
<evidence type="ECO:0000256" key="10">
    <source>
        <dbReference type="PROSITE-ProRule" id="PRU00042"/>
    </source>
</evidence>
<reference evidence="12" key="1">
    <citation type="submission" date="2020-11" db="EMBL/GenBank/DDBJ databases">
        <authorList>
            <person name="Tran Van P."/>
        </authorList>
    </citation>
    <scope>NUCLEOTIDE SEQUENCE</scope>
</reference>
<comment type="subcellular location">
    <subcellularLocation>
        <location evidence="1">Nucleus</location>
    </subcellularLocation>
</comment>
<dbReference type="InterPro" id="IPR036236">
    <property type="entry name" value="Znf_C2H2_sf"/>
</dbReference>